<keyword evidence="5" id="KW-0808">Transferase</keyword>
<sequence>MIEILTGSALNTVQDLGRTGFMNLGISHGGAMDRLAMAHGNILLGNPPDAAGIEVAFFPFRLRFRAPTSFALTGARTTARLDDLALPPDWAMTAQAGQTLSLGTPTCGARAYVSFAGGLDVPIKLGSRSTDLKGGFGGFLGRALQRGDRLDCLPADGAPPLPPHGFGLARRTILPAREDALPIRVLPAAEYASFTTGAQHRFVTQDWQVSARANRAGYQFDGTAPLALSRPLNLFSHGIVPGTVQVPPAGMPIVQMADANTCGGYPKIATVIAPDLRLLAQAPVGTTVRFVAVTHAEAVAAVRDDARALADLSRSIGALRGTLAIRPHPVSTRPS</sequence>
<dbReference type="PANTHER" id="PTHR43309:SF3">
    <property type="entry name" value="5-OXOPROLINASE SUBUNIT C"/>
    <property type="match status" value="1"/>
</dbReference>
<dbReference type="SMART" id="SM00797">
    <property type="entry name" value="AHS2"/>
    <property type="match status" value="1"/>
</dbReference>
<dbReference type="InterPro" id="IPR029000">
    <property type="entry name" value="Cyclophilin-like_dom_sf"/>
</dbReference>
<evidence type="ECO:0000313" key="5">
    <source>
        <dbReference type="EMBL" id="MBB2196637.1"/>
    </source>
</evidence>
<dbReference type="PANTHER" id="PTHR43309">
    <property type="entry name" value="5-OXOPROLINASE SUBUNIT C"/>
    <property type="match status" value="1"/>
</dbReference>
<dbReference type="EMBL" id="JABEQP010000002">
    <property type="protein sequence ID" value="MBB2196637.1"/>
    <property type="molecule type" value="Genomic_DNA"/>
</dbReference>
<dbReference type="Gene3D" id="2.40.100.10">
    <property type="entry name" value="Cyclophilin-like"/>
    <property type="match status" value="1"/>
</dbReference>
<keyword evidence="2" id="KW-0378">Hydrolase</keyword>
<gene>
    <name evidence="5" type="ORF">HLH44_04005</name>
</gene>
<evidence type="ECO:0000256" key="2">
    <source>
        <dbReference type="ARBA" id="ARBA00022801"/>
    </source>
</evidence>
<dbReference type="NCBIfam" id="TIGR00724">
    <property type="entry name" value="urea_amlyse_rel"/>
    <property type="match status" value="1"/>
</dbReference>
<evidence type="ECO:0000256" key="1">
    <source>
        <dbReference type="ARBA" id="ARBA00022741"/>
    </source>
</evidence>
<comment type="caution">
    <text evidence="5">The sequence shown here is derived from an EMBL/GenBank/DDBJ whole genome shotgun (WGS) entry which is preliminary data.</text>
</comment>
<keyword evidence="3" id="KW-0067">ATP-binding</keyword>
<evidence type="ECO:0000313" key="6">
    <source>
        <dbReference type="Proteomes" id="UP000530320"/>
    </source>
</evidence>
<feature type="domain" description="Carboxyltransferase" evidence="4">
    <location>
        <begin position="23"/>
        <end position="308"/>
    </location>
</feature>
<dbReference type="GO" id="GO:0005524">
    <property type="term" value="F:ATP binding"/>
    <property type="evidence" value="ECO:0007669"/>
    <property type="project" value="UniProtKB-KW"/>
</dbReference>
<organism evidence="5 6">
    <name type="scientific">Gluconacetobacter dulcium</name>
    <dbReference type="NCBI Taxonomy" id="2729096"/>
    <lineage>
        <taxon>Bacteria</taxon>
        <taxon>Pseudomonadati</taxon>
        <taxon>Pseudomonadota</taxon>
        <taxon>Alphaproteobacteria</taxon>
        <taxon>Acetobacterales</taxon>
        <taxon>Acetobacteraceae</taxon>
        <taxon>Gluconacetobacter</taxon>
    </lineage>
</organism>
<dbReference type="Pfam" id="PF02626">
    <property type="entry name" value="CT_A_B"/>
    <property type="match status" value="1"/>
</dbReference>
<keyword evidence="1" id="KW-0547">Nucleotide-binding</keyword>
<proteinExistence type="predicted"/>
<evidence type="ECO:0000256" key="3">
    <source>
        <dbReference type="ARBA" id="ARBA00022840"/>
    </source>
</evidence>
<dbReference type="GO" id="GO:0016787">
    <property type="term" value="F:hydrolase activity"/>
    <property type="evidence" value="ECO:0007669"/>
    <property type="project" value="UniProtKB-KW"/>
</dbReference>
<evidence type="ECO:0000259" key="4">
    <source>
        <dbReference type="SMART" id="SM00797"/>
    </source>
</evidence>
<dbReference type="GO" id="GO:0016740">
    <property type="term" value="F:transferase activity"/>
    <property type="evidence" value="ECO:0007669"/>
    <property type="project" value="UniProtKB-KW"/>
</dbReference>
<reference evidence="5 6" key="1">
    <citation type="submission" date="2020-04" db="EMBL/GenBank/DDBJ databases">
        <title>Description of novel Gluconacetobacter.</title>
        <authorList>
            <person name="Sombolestani A."/>
        </authorList>
    </citation>
    <scope>NUCLEOTIDE SEQUENCE [LARGE SCALE GENOMIC DNA]</scope>
    <source>
        <strain evidence="5 6">LMG 22058</strain>
    </source>
</reference>
<dbReference type="AlphaFoldDB" id="A0A7W4JXW9"/>
<name>A0A7W4JXW9_9PROT</name>
<protein>
    <submittedName>
        <fullName evidence="5">Biotin-dependent carboxyltransferase family protein</fullName>
    </submittedName>
</protein>
<dbReference type="Proteomes" id="UP000530320">
    <property type="component" value="Unassembled WGS sequence"/>
</dbReference>
<dbReference type="RefSeq" id="WP_183008209.1">
    <property type="nucleotide sequence ID" value="NZ_JABEQP010000002.1"/>
</dbReference>
<accession>A0A7W4JXW9</accession>
<dbReference type="SUPFAM" id="SSF50891">
    <property type="entry name" value="Cyclophilin-like"/>
    <property type="match status" value="1"/>
</dbReference>
<dbReference type="InterPro" id="IPR003778">
    <property type="entry name" value="CT_A_B"/>
</dbReference>
<dbReference type="InterPro" id="IPR052708">
    <property type="entry name" value="PxpC"/>
</dbReference>